<dbReference type="PANTHER" id="PTHR45453">
    <property type="entry name" value="PHOSPHATE REGULON SENSOR PROTEIN PHOR"/>
    <property type="match status" value="1"/>
</dbReference>
<keyword evidence="8" id="KW-0812">Transmembrane</keyword>
<sequence length="432" mass="49201">MLKRLQTRLRVFLIIFFMAVITLILCFSFRNTWQARQTADITYIQRMASLIIYQLEADPESPDELLSNYEREMNVYSILEDNTGHVLFQSDPDTLTDLDTLGKIAKDNIEIQSPTAQTNSSPVTDQGGYGEIAGNNHDRYYVIPASISTKSGNWYSLVLFYEQPSMGALLLRQAPSYIVVWLLAFICIFFVSRFLLCRAFKPTERVLQSQKDFVAAASHELKSPLAVIMANVENIQNQELTEPQVQNHLNVIDAECIRMSRLVRDMVLLASSDTDQWTVQIQEVNIDTLLITLYEAYEPVCREKNIHLHLNLGEESYPQLHTDQERLFQILSIFLDNAVSYSQKNCSIEIQTRRTARELAFLVIDHGHGIAEQDKPFIFDRFYCADKSRTDKSHFGLGLSIAKELARILAGKIGFEDTCGGGATFFLTLPIK</sequence>
<evidence type="ECO:0000256" key="2">
    <source>
        <dbReference type="ARBA" id="ARBA00004370"/>
    </source>
</evidence>
<protein>
    <recommendedName>
        <fullName evidence="3">histidine kinase</fullName>
        <ecNumber evidence="3">2.7.13.3</ecNumber>
    </recommendedName>
</protein>
<organism evidence="10 11">
    <name type="scientific">Catenibacillus scindens</name>
    <dbReference type="NCBI Taxonomy" id="673271"/>
    <lineage>
        <taxon>Bacteria</taxon>
        <taxon>Bacillati</taxon>
        <taxon>Bacillota</taxon>
        <taxon>Clostridia</taxon>
        <taxon>Lachnospirales</taxon>
        <taxon>Lachnospiraceae</taxon>
        <taxon>Catenibacillus</taxon>
    </lineage>
</organism>
<feature type="domain" description="Histidine kinase" evidence="9">
    <location>
        <begin position="216"/>
        <end position="432"/>
    </location>
</feature>
<dbReference type="EMBL" id="JACHFW010000002">
    <property type="protein sequence ID" value="MBB5263469.1"/>
    <property type="molecule type" value="Genomic_DNA"/>
</dbReference>
<dbReference type="InterPro" id="IPR003661">
    <property type="entry name" value="HisK_dim/P_dom"/>
</dbReference>
<dbReference type="Gene3D" id="1.10.287.130">
    <property type="match status" value="1"/>
</dbReference>
<dbReference type="PRINTS" id="PR00344">
    <property type="entry name" value="BCTRLSENSOR"/>
</dbReference>
<dbReference type="Proteomes" id="UP000543642">
    <property type="component" value="Unassembled WGS sequence"/>
</dbReference>
<dbReference type="InterPro" id="IPR036097">
    <property type="entry name" value="HisK_dim/P_sf"/>
</dbReference>
<dbReference type="InterPro" id="IPR050351">
    <property type="entry name" value="BphY/WalK/GraS-like"/>
</dbReference>
<keyword evidence="7" id="KW-0902">Two-component regulatory system</keyword>
<proteinExistence type="predicted"/>
<dbReference type="SMART" id="SM00388">
    <property type="entry name" value="HisKA"/>
    <property type="match status" value="1"/>
</dbReference>
<evidence type="ECO:0000256" key="5">
    <source>
        <dbReference type="ARBA" id="ARBA00022679"/>
    </source>
</evidence>
<dbReference type="InterPro" id="IPR003594">
    <property type="entry name" value="HATPase_dom"/>
</dbReference>
<dbReference type="PROSITE" id="PS50109">
    <property type="entry name" value="HIS_KIN"/>
    <property type="match status" value="1"/>
</dbReference>
<dbReference type="Pfam" id="PF00512">
    <property type="entry name" value="HisKA"/>
    <property type="match status" value="1"/>
</dbReference>
<evidence type="ECO:0000313" key="10">
    <source>
        <dbReference type="EMBL" id="MBB5263469.1"/>
    </source>
</evidence>
<feature type="transmembrane region" description="Helical" evidence="8">
    <location>
        <begin position="12"/>
        <end position="30"/>
    </location>
</feature>
<dbReference type="GO" id="GO:0016036">
    <property type="term" value="P:cellular response to phosphate starvation"/>
    <property type="evidence" value="ECO:0007669"/>
    <property type="project" value="TreeGrafter"/>
</dbReference>
<dbReference type="GO" id="GO:0000155">
    <property type="term" value="F:phosphorelay sensor kinase activity"/>
    <property type="evidence" value="ECO:0007669"/>
    <property type="project" value="InterPro"/>
</dbReference>
<dbReference type="SUPFAM" id="SSF55874">
    <property type="entry name" value="ATPase domain of HSP90 chaperone/DNA topoisomerase II/histidine kinase"/>
    <property type="match status" value="1"/>
</dbReference>
<keyword evidence="4" id="KW-0597">Phosphoprotein</keyword>
<dbReference type="InterPro" id="IPR036890">
    <property type="entry name" value="HATPase_C_sf"/>
</dbReference>
<keyword evidence="6 10" id="KW-0418">Kinase</keyword>
<evidence type="ECO:0000256" key="6">
    <source>
        <dbReference type="ARBA" id="ARBA00022777"/>
    </source>
</evidence>
<dbReference type="InterPro" id="IPR005467">
    <property type="entry name" value="His_kinase_dom"/>
</dbReference>
<accession>A0A7W8M447</accession>
<evidence type="ECO:0000256" key="3">
    <source>
        <dbReference type="ARBA" id="ARBA00012438"/>
    </source>
</evidence>
<reference evidence="10 11" key="1">
    <citation type="submission" date="2020-08" db="EMBL/GenBank/DDBJ databases">
        <title>Genomic Encyclopedia of Type Strains, Phase IV (KMG-IV): sequencing the most valuable type-strain genomes for metagenomic binning, comparative biology and taxonomic classification.</title>
        <authorList>
            <person name="Goeker M."/>
        </authorList>
    </citation>
    <scope>NUCLEOTIDE SEQUENCE [LARGE SCALE GENOMIC DNA]</scope>
    <source>
        <strain evidence="10 11">DSM 106146</strain>
    </source>
</reference>
<dbReference type="RefSeq" id="WP_183771294.1">
    <property type="nucleotide sequence ID" value="NZ_JACHFW010000002.1"/>
</dbReference>
<keyword evidence="11" id="KW-1185">Reference proteome</keyword>
<evidence type="ECO:0000259" key="9">
    <source>
        <dbReference type="PROSITE" id="PS50109"/>
    </source>
</evidence>
<dbReference type="SMART" id="SM00387">
    <property type="entry name" value="HATPase_c"/>
    <property type="match status" value="1"/>
</dbReference>
<evidence type="ECO:0000256" key="8">
    <source>
        <dbReference type="SAM" id="Phobius"/>
    </source>
</evidence>
<name>A0A7W8M447_9FIRM</name>
<dbReference type="CDD" id="cd00082">
    <property type="entry name" value="HisKA"/>
    <property type="match status" value="1"/>
</dbReference>
<keyword evidence="8" id="KW-0472">Membrane</keyword>
<dbReference type="Gene3D" id="3.30.565.10">
    <property type="entry name" value="Histidine kinase-like ATPase, C-terminal domain"/>
    <property type="match status" value="1"/>
</dbReference>
<comment type="catalytic activity">
    <reaction evidence="1">
        <text>ATP + protein L-histidine = ADP + protein N-phospho-L-histidine.</text>
        <dbReference type="EC" id="2.7.13.3"/>
    </reaction>
</comment>
<dbReference type="SUPFAM" id="SSF47384">
    <property type="entry name" value="Homodimeric domain of signal transducing histidine kinase"/>
    <property type="match status" value="1"/>
</dbReference>
<evidence type="ECO:0000256" key="4">
    <source>
        <dbReference type="ARBA" id="ARBA00022553"/>
    </source>
</evidence>
<dbReference type="Pfam" id="PF02518">
    <property type="entry name" value="HATPase_c"/>
    <property type="match status" value="1"/>
</dbReference>
<evidence type="ECO:0000256" key="7">
    <source>
        <dbReference type="ARBA" id="ARBA00023012"/>
    </source>
</evidence>
<dbReference type="AlphaFoldDB" id="A0A7W8M447"/>
<dbReference type="EC" id="2.7.13.3" evidence="3"/>
<dbReference type="GO" id="GO:0005886">
    <property type="term" value="C:plasma membrane"/>
    <property type="evidence" value="ECO:0007669"/>
    <property type="project" value="TreeGrafter"/>
</dbReference>
<comment type="subcellular location">
    <subcellularLocation>
        <location evidence="2">Membrane</location>
    </subcellularLocation>
</comment>
<evidence type="ECO:0000256" key="1">
    <source>
        <dbReference type="ARBA" id="ARBA00000085"/>
    </source>
</evidence>
<keyword evidence="5" id="KW-0808">Transferase</keyword>
<keyword evidence="8" id="KW-1133">Transmembrane helix</keyword>
<dbReference type="GO" id="GO:0004721">
    <property type="term" value="F:phosphoprotein phosphatase activity"/>
    <property type="evidence" value="ECO:0007669"/>
    <property type="project" value="TreeGrafter"/>
</dbReference>
<dbReference type="PANTHER" id="PTHR45453:SF1">
    <property type="entry name" value="PHOSPHATE REGULON SENSOR PROTEIN PHOR"/>
    <property type="match status" value="1"/>
</dbReference>
<comment type="caution">
    <text evidence="10">The sequence shown here is derived from an EMBL/GenBank/DDBJ whole genome shotgun (WGS) entry which is preliminary data.</text>
</comment>
<evidence type="ECO:0000313" key="11">
    <source>
        <dbReference type="Proteomes" id="UP000543642"/>
    </source>
</evidence>
<dbReference type="InterPro" id="IPR004358">
    <property type="entry name" value="Sig_transdc_His_kin-like_C"/>
</dbReference>
<gene>
    <name evidence="10" type="ORF">HNP82_000567</name>
</gene>
<feature type="transmembrane region" description="Helical" evidence="8">
    <location>
        <begin position="174"/>
        <end position="196"/>
    </location>
</feature>